<organism evidence="1 2">
    <name type="scientific">Photobacterium andalusiense</name>
    <dbReference type="NCBI Taxonomy" id="2204296"/>
    <lineage>
        <taxon>Bacteria</taxon>
        <taxon>Pseudomonadati</taxon>
        <taxon>Pseudomonadota</taxon>
        <taxon>Gammaproteobacteria</taxon>
        <taxon>Vibrionales</taxon>
        <taxon>Vibrionaceae</taxon>
        <taxon>Photobacterium</taxon>
    </lineage>
</organism>
<dbReference type="Proteomes" id="UP000195719">
    <property type="component" value="Unassembled WGS sequence"/>
</dbReference>
<proteinExistence type="predicted"/>
<name>A0A1Y6M8B8_9GAMM</name>
<sequence length="47" mass="5675">MINSKCKFSTHCYVTLFYIFNYKIQHYPNFDNKKHSFAFYSDAKGLL</sequence>
<keyword evidence="2" id="KW-1185">Reference proteome</keyword>
<reference evidence="2" key="1">
    <citation type="submission" date="2017-06" db="EMBL/GenBank/DDBJ databases">
        <authorList>
            <person name="Rodrigo-Torres L."/>
            <person name="Arahal R.D."/>
            <person name="Lucena T."/>
        </authorList>
    </citation>
    <scope>NUCLEOTIDE SEQUENCE [LARGE SCALE GENOMIC DNA]</scope>
    <source>
        <strain evidence="2">CECT 9192</strain>
    </source>
</reference>
<evidence type="ECO:0000313" key="1">
    <source>
        <dbReference type="EMBL" id="SMY32762.1"/>
    </source>
</evidence>
<dbReference type="AlphaFoldDB" id="A0A1Y6M8B8"/>
<evidence type="ECO:0000313" key="2">
    <source>
        <dbReference type="Proteomes" id="UP000195719"/>
    </source>
</evidence>
<accession>A0A1Y6M8B8</accession>
<protein>
    <submittedName>
        <fullName evidence="1">Uncharacterized protein</fullName>
    </submittedName>
</protein>
<dbReference type="EMBL" id="FYAJ01000001">
    <property type="protein sequence ID" value="SMY32762.1"/>
    <property type="molecule type" value="Genomic_DNA"/>
</dbReference>
<gene>
    <name evidence="1" type="ORF">PAND9192_00597</name>
</gene>